<dbReference type="InterPro" id="IPR015500">
    <property type="entry name" value="Peptidase_S8_subtilisin-rel"/>
</dbReference>
<dbReference type="CDD" id="cd04059">
    <property type="entry name" value="Peptidases_S8_Protein_convertases_Kexins_Furin-like"/>
    <property type="match status" value="1"/>
</dbReference>
<dbReference type="Pfam" id="PF01483">
    <property type="entry name" value="P_proprotein"/>
    <property type="match status" value="1"/>
</dbReference>
<dbReference type="SUPFAM" id="SSF52743">
    <property type="entry name" value="Subtilisin-like"/>
    <property type="match status" value="1"/>
</dbReference>
<evidence type="ECO:0000256" key="4">
    <source>
        <dbReference type="ARBA" id="ARBA00022729"/>
    </source>
</evidence>
<dbReference type="GO" id="GO:0005615">
    <property type="term" value="C:extracellular space"/>
    <property type="evidence" value="ECO:0007669"/>
    <property type="project" value="TreeGrafter"/>
</dbReference>
<feature type="domain" description="P/Homo B" evidence="13">
    <location>
        <begin position="507"/>
        <end position="657"/>
    </location>
</feature>
<keyword evidence="2 12" id="KW-0645">Protease</keyword>
<dbReference type="OrthoDB" id="300641at2759"/>
<comment type="caution">
    <text evidence="14">The sequence shown here is derived from an EMBL/GenBank/DDBJ whole genome shotgun (WGS) entry which is preliminary data.</text>
</comment>
<name>A0A8S9XMT6_APOLU</name>
<feature type="active site" description="Charge relay system" evidence="11 12">
    <location>
        <position position="257"/>
    </location>
</feature>
<dbReference type="GO" id="GO:0004252">
    <property type="term" value="F:serine-type endopeptidase activity"/>
    <property type="evidence" value="ECO:0007669"/>
    <property type="project" value="UniProtKB-UniRule"/>
</dbReference>
<dbReference type="PANTHER" id="PTHR42884">
    <property type="entry name" value="PROPROTEIN CONVERTASE SUBTILISIN/KEXIN-RELATED"/>
    <property type="match status" value="1"/>
</dbReference>
<dbReference type="InterPro" id="IPR008979">
    <property type="entry name" value="Galactose-bd-like_sf"/>
</dbReference>
<dbReference type="Gene3D" id="2.60.120.260">
    <property type="entry name" value="Galactose-binding domain-like"/>
    <property type="match status" value="1"/>
</dbReference>
<keyword evidence="4" id="KW-0732">Signal</keyword>
<dbReference type="AlphaFoldDB" id="A0A8S9XMT6"/>
<dbReference type="GO" id="GO:0016020">
    <property type="term" value="C:membrane"/>
    <property type="evidence" value="ECO:0007669"/>
    <property type="project" value="TreeGrafter"/>
</dbReference>
<sequence>MLDKLKQNGGLLFQVFSRSFFRTRTHLRGSQLRNEQRLSDSTALTCPSRRYLTADHRITGRIMKSTWCVGAYLYLVALSQILSCFAEDVWVGQIDGGLEEAEQLAARYGFEVVSQLDPNEETYVLKRSFTPIRRDADDLENEQGVSWIEKQIPLKRSKRQMFSWLDSRYSKEFNDALWNRQWYMQDYRSKKDLPVMDMNVVPCYREGITGKGVHVAVVDDGLEKNHADIQKNFDPEISFNYVKNREDPTPDDAESSHGTQCAGVIAMVANNSLCGVGVAYDASIGGVLLLDGDVSDLLEGQALSHKLDKVDIYSCSWGPEDNGETMEGPKRQGQAALYKGISAGRGGKGAIYVFAGGNGKMKGDSCGADGFVNSLFTIAIASASQDGRAVYYSERCSAIMATAYSSGNVRAEKVASTGMKSTCTTDFVGTSAATPLAAGVIALALQANPQLTWRDVQHLIVWTSEVTPLRYNKDWTLNGRHFWVSPDFGFGLLNAHALVSAARNFKTVPQLYSCRVRVSLVGNTTLSKGSQVNVKFATTGCSGSKAEVRYLEHVQVTVLVPSTQRGALHITLTSPSGTKSILLEERPRDRSSKGSLVKFDWTMDSVQFWGEDPRGVWTFTVTAKDLKEDFDEADGFAEIFGGHIERVRVLLFGTKEMPQHYKAGDRKYATRDGWYHRPSQPIIS</sequence>
<evidence type="ECO:0000256" key="11">
    <source>
        <dbReference type="PIRSR" id="PIRSR615500-1"/>
    </source>
</evidence>
<dbReference type="GO" id="GO:0012505">
    <property type="term" value="C:endomembrane system"/>
    <property type="evidence" value="ECO:0007669"/>
    <property type="project" value="UniProtKB-ARBA"/>
</dbReference>
<dbReference type="GO" id="GO:0005737">
    <property type="term" value="C:cytoplasm"/>
    <property type="evidence" value="ECO:0007669"/>
    <property type="project" value="UniProtKB-ARBA"/>
</dbReference>
<feature type="active site" description="Charge relay system" evidence="11 12">
    <location>
        <position position="219"/>
    </location>
</feature>
<evidence type="ECO:0000313" key="15">
    <source>
        <dbReference type="Proteomes" id="UP000466442"/>
    </source>
</evidence>
<dbReference type="PROSITE" id="PS00138">
    <property type="entry name" value="SUBTILASE_SER"/>
    <property type="match status" value="1"/>
</dbReference>
<evidence type="ECO:0000256" key="6">
    <source>
        <dbReference type="ARBA" id="ARBA00022825"/>
    </source>
</evidence>
<evidence type="ECO:0000256" key="9">
    <source>
        <dbReference type="ARBA" id="ARBA00023157"/>
    </source>
</evidence>
<dbReference type="InterPro" id="IPR023828">
    <property type="entry name" value="Peptidase_S8_Ser-AS"/>
</dbReference>
<reference evidence="14" key="1">
    <citation type="journal article" date="2021" name="Mol. Ecol. Resour.">
        <title>Apolygus lucorum genome provides insights into omnivorousness and mesophyll feeding.</title>
        <authorList>
            <person name="Liu Y."/>
            <person name="Liu H."/>
            <person name="Wang H."/>
            <person name="Huang T."/>
            <person name="Liu B."/>
            <person name="Yang B."/>
            <person name="Yin L."/>
            <person name="Li B."/>
            <person name="Zhang Y."/>
            <person name="Zhang S."/>
            <person name="Jiang F."/>
            <person name="Zhang X."/>
            <person name="Ren Y."/>
            <person name="Wang B."/>
            <person name="Wang S."/>
            <person name="Lu Y."/>
            <person name="Wu K."/>
            <person name="Fan W."/>
            <person name="Wang G."/>
        </authorList>
    </citation>
    <scope>NUCLEOTIDE SEQUENCE</scope>
    <source>
        <strain evidence="14">12Hb</strain>
    </source>
</reference>
<evidence type="ECO:0000256" key="2">
    <source>
        <dbReference type="ARBA" id="ARBA00022670"/>
    </source>
</evidence>
<dbReference type="Gene3D" id="3.40.50.200">
    <property type="entry name" value="Peptidase S8/S53 domain"/>
    <property type="match status" value="1"/>
</dbReference>
<dbReference type="SUPFAM" id="SSF49785">
    <property type="entry name" value="Galactose-binding domain-like"/>
    <property type="match status" value="1"/>
</dbReference>
<accession>A0A8S9XMT6</accession>
<dbReference type="InterPro" id="IPR036852">
    <property type="entry name" value="Peptidase_S8/S53_dom_sf"/>
</dbReference>
<evidence type="ECO:0000259" key="13">
    <source>
        <dbReference type="PROSITE" id="PS51829"/>
    </source>
</evidence>
<dbReference type="PROSITE" id="PS51892">
    <property type="entry name" value="SUBTILASE"/>
    <property type="match status" value="1"/>
</dbReference>
<dbReference type="InterPro" id="IPR000209">
    <property type="entry name" value="Peptidase_S8/S53_dom"/>
</dbReference>
<dbReference type="PROSITE" id="PS51829">
    <property type="entry name" value="P_HOMO_B"/>
    <property type="match status" value="1"/>
</dbReference>
<organism evidence="14 15">
    <name type="scientific">Apolygus lucorum</name>
    <name type="common">Small green plant bug</name>
    <name type="synonym">Lygocoris lucorum</name>
    <dbReference type="NCBI Taxonomy" id="248454"/>
    <lineage>
        <taxon>Eukaryota</taxon>
        <taxon>Metazoa</taxon>
        <taxon>Ecdysozoa</taxon>
        <taxon>Arthropoda</taxon>
        <taxon>Hexapoda</taxon>
        <taxon>Insecta</taxon>
        <taxon>Pterygota</taxon>
        <taxon>Neoptera</taxon>
        <taxon>Paraneoptera</taxon>
        <taxon>Hemiptera</taxon>
        <taxon>Heteroptera</taxon>
        <taxon>Panheteroptera</taxon>
        <taxon>Cimicomorpha</taxon>
        <taxon>Miridae</taxon>
        <taxon>Mirini</taxon>
        <taxon>Apolygus</taxon>
    </lineage>
</organism>
<keyword evidence="10" id="KW-0325">Glycoprotein</keyword>
<dbReference type="GO" id="GO:0016486">
    <property type="term" value="P:peptide hormone processing"/>
    <property type="evidence" value="ECO:0007669"/>
    <property type="project" value="TreeGrafter"/>
</dbReference>
<dbReference type="PROSITE" id="PS00137">
    <property type="entry name" value="SUBTILASE_HIS"/>
    <property type="match status" value="1"/>
</dbReference>
<feature type="active site" description="Charge relay system" evidence="11 12">
    <location>
        <position position="431"/>
    </location>
</feature>
<dbReference type="InterPro" id="IPR023827">
    <property type="entry name" value="Peptidase_S8_Asp-AS"/>
</dbReference>
<dbReference type="Pfam" id="PF16470">
    <property type="entry name" value="S8_pro-domain"/>
    <property type="match status" value="1"/>
</dbReference>
<evidence type="ECO:0000313" key="14">
    <source>
        <dbReference type="EMBL" id="KAF6210330.1"/>
    </source>
</evidence>
<dbReference type="PROSITE" id="PS00136">
    <property type="entry name" value="SUBTILASE_ASP"/>
    <property type="match status" value="1"/>
</dbReference>
<dbReference type="PANTHER" id="PTHR42884:SF14">
    <property type="entry name" value="NEUROENDOCRINE CONVERTASE 1"/>
    <property type="match status" value="1"/>
</dbReference>
<dbReference type="Proteomes" id="UP000466442">
    <property type="component" value="Linkage Group LG5"/>
</dbReference>
<dbReference type="SUPFAM" id="SSF54897">
    <property type="entry name" value="Protease propeptides/inhibitors"/>
    <property type="match status" value="1"/>
</dbReference>
<keyword evidence="3" id="KW-0165">Cleavage on pair of basic residues</keyword>
<dbReference type="InterPro" id="IPR032815">
    <property type="entry name" value="S8_pro-domain"/>
</dbReference>
<dbReference type="GO" id="GO:0043005">
    <property type="term" value="C:neuron projection"/>
    <property type="evidence" value="ECO:0007669"/>
    <property type="project" value="TreeGrafter"/>
</dbReference>
<protein>
    <recommendedName>
        <fullName evidence="13">P/Homo B domain-containing protein</fullName>
    </recommendedName>
</protein>
<dbReference type="FunFam" id="3.40.50.200:FF:000021">
    <property type="entry name" value="Proprotein convertase subtilisin/kexin type 5a"/>
    <property type="match status" value="1"/>
</dbReference>
<dbReference type="EMBL" id="WIXP02000005">
    <property type="protein sequence ID" value="KAF6210330.1"/>
    <property type="molecule type" value="Genomic_DNA"/>
</dbReference>
<keyword evidence="9" id="KW-1015">Disulfide bond</keyword>
<dbReference type="InterPro" id="IPR038466">
    <property type="entry name" value="S8_pro-domain_sf"/>
</dbReference>
<evidence type="ECO:0000256" key="3">
    <source>
        <dbReference type="ARBA" id="ARBA00022685"/>
    </source>
</evidence>
<gene>
    <name evidence="14" type="ORF">GE061_013434</name>
</gene>
<keyword evidence="8" id="KW-0865">Zymogen</keyword>
<evidence type="ECO:0000256" key="7">
    <source>
        <dbReference type="ARBA" id="ARBA00022837"/>
    </source>
</evidence>
<evidence type="ECO:0000256" key="8">
    <source>
        <dbReference type="ARBA" id="ARBA00023145"/>
    </source>
</evidence>
<dbReference type="Gene3D" id="3.30.70.850">
    <property type="entry name" value="Peptidase S8, pro-domain"/>
    <property type="match status" value="1"/>
</dbReference>
<proteinExistence type="inferred from homology"/>
<dbReference type="PRINTS" id="PR00723">
    <property type="entry name" value="SUBTILISIN"/>
</dbReference>
<keyword evidence="6 12" id="KW-0720">Serine protease</keyword>
<dbReference type="Pfam" id="PF00082">
    <property type="entry name" value="Peptidase_S8"/>
    <property type="match status" value="1"/>
</dbReference>
<dbReference type="InterPro" id="IPR002884">
    <property type="entry name" value="P_dom"/>
</dbReference>
<dbReference type="InterPro" id="IPR034182">
    <property type="entry name" value="Kexin/furin"/>
</dbReference>
<evidence type="ECO:0000256" key="10">
    <source>
        <dbReference type="ARBA" id="ARBA00023180"/>
    </source>
</evidence>
<evidence type="ECO:0000256" key="12">
    <source>
        <dbReference type="PROSITE-ProRule" id="PRU01240"/>
    </source>
</evidence>
<evidence type="ECO:0000256" key="5">
    <source>
        <dbReference type="ARBA" id="ARBA00022801"/>
    </source>
</evidence>
<comment type="similarity">
    <text evidence="1">Belongs to the peptidase S8 family. Furin subfamily.</text>
</comment>
<evidence type="ECO:0000256" key="1">
    <source>
        <dbReference type="ARBA" id="ARBA00005325"/>
    </source>
</evidence>
<keyword evidence="15" id="KW-1185">Reference proteome</keyword>
<dbReference type="InterPro" id="IPR022398">
    <property type="entry name" value="Peptidase_S8_His-AS"/>
</dbReference>
<keyword evidence="5 12" id="KW-0378">Hydrolase</keyword>
<keyword evidence="7" id="KW-0106">Calcium</keyword>